<accession>A0ACB7S9A6</accession>
<organism evidence="1 2">
    <name type="scientific">Hyalomma asiaticum</name>
    <name type="common">Tick</name>
    <dbReference type="NCBI Taxonomy" id="266040"/>
    <lineage>
        <taxon>Eukaryota</taxon>
        <taxon>Metazoa</taxon>
        <taxon>Ecdysozoa</taxon>
        <taxon>Arthropoda</taxon>
        <taxon>Chelicerata</taxon>
        <taxon>Arachnida</taxon>
        <taxon>Acari</taxon>
        <taxon>Parasitiformes</taxon>
        <taxon>Ixodida</taxon>
        <taxon>Ixodoidea</taxon>
        <taxon>Ixodidae</taxon>
        <taxon>Hyalomminae</taxon>
        <taxon>Hyalomma</taxon>
    </lineage>
</organism>
<comment type="caution">
    <text evidence="1">The sequence shown here is derived from an EMBL/GenBank/DDBJ whole genome shotgun (WGS) entry which is preliminary data.</text>
</comment>
<evidence type="ECO:0000313" key="2">
    <source>
        <dbReference type="Proteomes" id="UP000821845"/>
    </source>
</evidence>
<gene>
    <name evidence="1" type="ORF">HPB50_012999</name>
</gene>
<proteinExistence type="predicted"/>
<dbReference type="EMBL" id="CM023485">
    <property type="protein sequence ID" value="KAH6930349.1"/>
    <property type="molecule type" value="Genomic_DNA"/>
</dbReference>
<dbReference type="Proteomes" id="UP000821845">
    <property type="component" value="Chromosome 5"/>
</dbReference>
<keyword evidence="2" id="KW-1185">Reference proteome</keyword>
<evidence type="ECO:0000313" key="1">
    <source>
        <dbReference type="EMBL" id="KAH6930349.1"/>
    </source>
</evidence>
<reference evidence="1" key="1">
    <citation type="submission" date="2020-05" db="EMBL/GenBank/DDBJ databases">
        <title>Large-scale comparative analyses of tick genomes elucidate their genetic diversity and vector capacities.</title>
        <authorList>
            <person name="Jia N."/>
            <person name="Wang J."/>
            <person name="Shi W."/>
            <person name="Du L."/>
            <person name="Sun Y."/>
            <person name="Zhan W."/>
            <person name="Jiang J."/>
            <person name="Wang Q."/>
            <person name="Zhang B."/>
            <person name="Ji P."/>
            <person name="Sakyi L.B."/>
            <person name="Cui X."/>
            <person name="Yuan T."/>
            <person name="Jiang B."/>
            <person name="Yang W."/>
            <person name="Lam T.T.-Y."/>
            <person name="Chang Q."/>
            <person name="Ding S."/>
            <person name="Wang X."/>
            <person name="Zhu J."/>
            <person name="Ruan X."/>
            <person name="Zhao L."/>
            <person name="Wei J."/>
            <person name="Que T."/>
            <person name="Du C."/>
            <person name="Cheng J."/>
            <person name="Dai P."/>
            <person name="Han X."/>
            <person name="Huang E."/>
            <person name="Gao Y."/>
            <person name="Liu J."/>
            <person name="Shao H."/>
            <person name="Ye R."/>
            <person name="Li L."/>
            <person name="Wei W."/>
            <person name="Wang X."/>
            <person name="Wang C."/>
            <person name="Yang T."/>
            <person name="Huo Q."/>
            <person name="Li W."/>
            <person name="Guo W."/>
            <person name="Chen H."/>
            <person name="Zhou L."/>
            <person name="Ni X."/>
            <person name="Tian J."/>
            <person name="Zhou Y."/>
            <person name="Sheng Y."/>
            <person name="Liu T."/>
            <person name="Pan Y."/>
            <person name="Xia L."/>
            <person name="Li J."/>
            <person name="Zhao F."/>
            <person name="Cao W."/>
        </authorList>
    </citation>
    <scope>NUCLEOTIDE SEQUENCE</scope>
    <source>
        <strain evidence="1">Hyas-2018</strain>
    </source>
</reference>
<name>A0ACB7S9A6_HYAAI</name>
<sequence>MSRSECHRGSTLRGEIPRRGFEEAERGAGAAERKPQVGFFPLASRSEDLLCKVAASSPNNRADNATTAAAAVDTTLAFARTACVVSVPQ</sequence>
<protein>
    <submittedName>
        <fullName evidence="1">Uncharacterized protein</fullName>
    </submittedName>
</protein>